<reference evidence="7 8" key="1">
    <citation type="journal article" date="2014" name="Agronomy (Basel)">
        <title>A Draft Genome Sequence for Ensete ventricosum, the Drought-Tolerant Tree Against Hunger.</title>
        <authorList>
            <person name="Harrison J."/>
            <person name="Moore K.A."/>
            <person name="Paszkiewicz K."/>
            <person name="Jones T."/>
            <person name="Grant M."/>
            <person name="Ambacheew D."/>
            <person name="Muzemil S."/>
            <person name="Studholme D.J."/>
        </authorList>
    </citation>
    <scope>NUCLEOTIDE SEQUENCE [LARGE SCALE GENOMIC DNA]</scope>
</reference>
<feature type="non-terminal residue" evidence="7">
    <location>
        <position position="1"/>
    </location>
</feature>
<dbReference type="GO" id="GO:0008270">
    <property type="term" value="F:zinc ion binding"/>
    <property type="evidence" value="ECO:0007669"/>
    <property type="project" value="UniProtKB-KW"/>
</dbReference>
<dbReference type="Proteomes" id="UP000287651">
    <property type="component" value="Unassembled WGS sequence"/>
</dbReference>
<name>A0A426Z5S7_ENSVE</name>
<dbReference type="GO" id="GO:0089701">
    <property type="term" value="C:U2AF complex"/>
    <property type="evidence" value="ECO:0007669"/>
    <property type="project" value="InterPro"/>
</dbReference>
<dbReference type="Pfam" id="PF00642">
    <property type="entry name" value="zf-CCCH"/>
    <property type="match status" value="1"/>
</dbReference>
<dbReference type="PROSITE" id="PS50103">
    <property type="entry name" value="ZF_C3H1"/>
    <property type="match status" value="1"/>
</dbReference>
<dbReference type="GO" id="GO:0000398">
    <property type="term" value="P:mRNA splicing, via spliceosome"/>
    <property type="evidence" value="ECO:0007669"/>
    <property type="project" value="InterPro"/>
</dbReference>
<dbReference type="GO" id="GO:0003723">
    <property type="term" value="F:RNA binding"/>
    <property type="evidence" value="ECO:0007669"/>
    <property type="project" value="InterPro"/>
</dbReference>
<dbReference type="PRINTS" id="PR01848">
    <property type="entry name" value="U2AUXFACTOR"/>
</dbReference>
<keyword evidence="2" id="KW-0677">Repeat</keyword>
<evidence type="ECO:0000256" key="2">
    <source>
        <dbReference type="ARBA" id="ARBA00022737"/>
    </source>
</evidence>
<dbReference type="EMBL" id="AMZH03008253">
    <property type="protein sequence ID" value="RRT59340.1"/>
    <property type="molecule type" value="Genomic_DNA"/>
</dbReference>
<dbReference type="AlphaFoldDB" id="A0A426Z5S7"/>
<comment type="caution">
    <text evidence="7">The sequence shown here is derived from an EMBL/GenBank/DDBJ whole genome shotgun (WGS) entry which is preliminary data.</text>
</comment>
<dbReference type="InterPro" id="IPR000571">
    <property type="entry name" value="Znf_CCCH"/>
</dbReference>
<keyword evidence="4 5" id="KW-0862">Zinc</keyword>
<feature type="zinc finger region" description="C3H1-type" evidence="5">
    <location>
        <begin position="28"/>
        <end position="56"/>
    </location>
</feature>
<evidence type="ECO:0000313" key="8">
    <source>
        <dbReference type="Proteomes" id="UP000287651"/>
    </source>
</evidence>
<evidence type="ECO:0000256" key="4">
    <source>
        <dbReference type="ARBA" id="ARBA00022833"/>
    </source>
</evidence>
<evidence type="ECO:0000313" key="7">
    <source>
        <dbReference type="EMBL" id="RRT59340.1"/>
    </source>
</evidence>
<gene>
    <name evidence="7" type="ORF">B296_00045913</name>
</gene>
<evidence type="ECO:0000256" key="5">
    <source>
        <dbReference type="PROSITE-ProRule" id="PRU00723"/>
    </source>
</evidence>
<evidence type="ECO:0000256" key="3">
    <source>
        <dbReference type="ARBA" id="ARBA00022771"/>
    </source>
</evidence>
<feature type="domain" description="C3H1-type" evidence="6">
    <location>
        <begin position="28"/>
        <end position="56"/>
    </location>
</feature>
<protein>
    <recommendedName>
        <fullName evidence="6">C3H1-type domain-containing protein</fullName>
    </recommendedName>
</protein>
<evidence type="ECO:0000256" key="1">
    <source>
        <dbReference type="ARBA" id="ARBA00022723"/>
    </source>
</evidence>
<dbReference type="PANTHER" id="PTHR12620">
    <property type="entry name" value="U2 SNRNP AUXILIARY FACTOR, SMALL SUBUNIT"/>
    <property type="match status" value="1"/>
</dbReference>
<dbReference type="InterPro" id="IPR009145">
    <property type="entry name" value="U2AF_small"/>
</dbReference>
<evidence type="ECO:0000259" key="6">
    <source>
        <dbReference type="PROSITE" id="PS50103"/>
    </source>
</evidence>
<organism evidence="7 8">
    <name type="scientific">Ensete ventricosum</name>
    <name type="common">Abyssinian banana</name>
    <name type="synonym">Musa ensete</name>
    <dbReference type="NCBI Taxonomy" id="4639"/>
    <lineage>
        <taxon>Eukaryota</taxon>
        <taxon>Viridiplantae</taxon>
        <taxon>Streptophyta</taxon>
        <taxon>Embryophyta</taxon>
        <taxon>Tracheophyta</taxon>
        <taxon>Spermatophyta</taxon>
        <taxon>Magnoliopsida</taxon>
        <taxon>Liliopsida</taxon>
        <taxon>Zingiberales</taxon>
        <taxon>Musaceae</taxon>
        <taxon>Ensete</taxon>
    </lineage>
</organism>
<accession>A0A426Z5S7</accession>
<keyword evidence="3 5" id="KW-0863">Zinc-finger</keyword>
<sequence>VSFFLPPPLQKGDREAMVEHLALIFGTEKDRVNCPLYFKIGACRHGPRCSRHHTQPSISPTLLHSNMNQRIDNAVTPGLDSQGQPIDPSKIQEHFEVPLTIYLSCSYSSSVDLKIRIFSHLIRQDFLSLSPYMEIMQVYCL</sequence>
<proteinExistence type="predicted"/>
<keyword evidence="1 5" id="KW-0479">Metal-binding</keyword>